<accession>A0A3D9LPT6</accession>
<keyword evidence="1" id="KW-0812">Transmembrane</keyword>
<evidence type="ECO:0000313" key="2">
    <source>
        <dbReference type="EMBL" id="REE08447.1"/>
    </source>
</evidence>
<dbReference type="AlphaFoldDB" id="A0A3D9LPT6"/>
<comment type="caution">
    <text evidence="2">The sequence shown here is derived from an EMBL/GenBank/DDBJ whole genome shotgun (WGS) entry which is preliminary data.</text>
</comment>
<dbReference type="EMBL" id="QREI01000007">
    <property type="protein sequence ID" value="REE08447.1"/>
    <property type="molecule type" value="Genomic_DNA"/>
</dbReference>
<sequence length="84" mass="9581">MSLLMPNLHKLKVSKANKGPNKFIRFTSVAFQMGGTIFLGNYLGQWLDAQFDKDYLETTITLLSIFVSMYLVISQVLKMSKEDD</sequence>
<gene>
    <name evidence="2" type="ORF">DFQ09_107126</name>
</gene>
<proteinExistence type="predicted"/>
<protein>
    <submittedName>
        <fullName evidence="2">Putative F0F1-ATPase subunit (Ca2+/Mg2+ transporter)</fullName>
    </submittedName>
</protein>
<name>A0A3D9LPT6_9FLAO</name>
<feature type="transmembrane region" description="Helical" evidence="1">
    <location>
        <begin position="23"/>
        <end position="43"/>
    </location>
</feature>
<keyword evidence="1" id="KW-0472">Membrane</keyword>
<feature type="transmembrane region" description="Helical" evidence="1">
    <location>
        <begin position="55"/>
        <end position="73"/>
    </location>
</feature>
<evidence type="ECO:0000256" key="1">
    <source>
        <dbReference type="SAM" id="Phobius"/>
    </source>
</evidence>
<dbReference type="Pfam" id="PF09527">
    <property type="entry name" value="ATPase_gene1"/>
    <property type="match status" value="1"/>
</dbReference>
<organism evidence="2 3">
    <name type="scientific">Winogradskyella pacifica</name>
    <dbReference type="NCBI Taxonomy" id="664642"/>
    <lineage>
        <taxon>Bacteria</taxon>
        <taxon>Pseudomonadati</taxon>
        <taxon>Bacteroidota</taxon>
        <taxon>Flavobacteriia</taxon>
        <taxon>Flavobacteriales</taxon>
        <taxon>Flavobacteriaceae</taxon>
        <taxon>Winogradskyella</taxon>
    </lineage>
</organism>
<dbReference type="InterPro" id="IPR032820">
    <property type="entry name" value="ATPase_put"/>
</dbReference>
<keyword evidence="3" id="KW-1185">Reference proteome</keyword>
<keyword evidence="1" id="KW-1133">Transmembrane helix</keyword>
<dbReference type="Proteomes" id="UP000256919">
    <property type="component" value="Unassembled WGS sequence"/>
</dbReference>
<evidence type="ECO:0000313" key="3">
    <source>
        <dbReference type="Proteomes" id="UP000256919"/>
    </source>
</evidence>
<reference evidence="2 3" key="1">
    <citation type="submission" date="2018-07" db="EMBL/GenBank/DDBJ databases">
        <title>Genomic Encyclopedia of Type Strains, Phase III (KMG-III): the genomes of soil and plant-associated and newly described type strains.</title>
        <authorList>
            <person name="Whitman W."/>
        </authorList>
    </citation>
    <scope>NUCLEOTIDE SEQUENCE [LARGE SCALE GENOMIC DNA]</scope>
    <source>
        <strain evidence="2 3">CECT 7948</strain>
    </source>
</reference>